<dbReference type="InterPro" id="IPR015943">
    <property type="entry name" value="WD40/YVTN_repeat-like_dom_sf"/>
</dbReference>
<name>A0A8S3SMN5_MYTED</name>
<dbReference type="SUPFAM" id="SSF56219">
    <property type="entry name" value="DNase I-like"/>
    <property type="match status" value="1"/>
</dbReference>
<accession>A0A8S3SMN5</accession>
<comment type="caution">
    <text evidence="2">The sequence shown here is derived from an EMBL/GenBank/DDBJ whole genome shotgun (WGS) entry which is preliminary data.</text>
</comment>
<dbReference type="EMBL" id="CAJPWZ010001646">
    <property type="protein sequence ID" value="CAG2219928.1"/>
    <property type="molecule type" value="Genomic_DNA"/>
</dbReference>
<evidence type="ECO:0000313" key="3">
    <source>
        <dbReference type="Proteomes" id="UP000683360"/>
    </source>
</evidence>
<dbReference type="Gene3D" id="2.130.10.10">
    <property type="entry name" value="YVTN repeat-like/Quinoprotein amine dehydrogenase"/>
    <property type="match status" value="1"/>
</dbReference>
<evidence type="ECO:0000313" key="2">
    <source>
        <dbReference type="EMBL" id="CAG2219928.1"/>
    </source>
</evidence>
<dbReference type="Pfam" id="PF00078">
    <property type="entry name" value="RVT_1"/>
    <property type="match status" value="1"/>
</dbReference>
<dbReference type="SUPFAM" id="SSF56672">
    <property type="entry name" value="DNA/RNA polymerases"/>
    <property type="match status" value="1"/>
</dbReference>
<dbReference type="InterPro" id="IPR000477">
    <property type="entry name" value="RT_dom"/>
</dbReference>
<evidence type="ECO:0000259" key="1">
    <source>
        <dbReference type="PROSITE" id="PS50878"/>
    </source>
</evidence>
<dbReference type="PANTHER" id="PTHR47027">
    <property type="entry name" value="REVERSE TRANSCRIPTASE DOMAIN-CONTAINING PROTEIN"/>
    <property type="match status" value="1"/>
</dbReference>
<dbReference type="PROSITE" id="PS50878">
    <property type="entry name" value="RT_POL"/>
    <property type="match status" value="1"/>
</dbReference>
<proteinExistence type="predicted"/>
<sequence length="1165" mass="133270">MTTNNLKIGLWNIQGLNQDKIKDPTFLNIISNMHLFSLIETWSDSGTTLNIPDYALICNSSRSKHKKARRNSGGIAIYAKLSLIKGLTKLPNEHSDIQWKILLGNQKDIEEMYSKLLCNIENYSQYGEVLIQGDFNAYTSTTPDFVYSDESIYPHAEDDSYIYDIGTPRNNLDHKRPNKSGKLLIELCKEAGLRILNGRTIGDLLGKYTCIKYNGSSVVDYAVASANLLHVYAINSFTVHDFTTLSDHCAISCSLLTSFYDNTKTQQAYLKPLPGKFLWDSEAINRYSTLIQDKNTSTKLRKFLSTKYLNCNEAVNDLNTILQETALASAKFIKGRLKKQTNKPKRKPWFSGSCDDLYKTVKHYAFLINKFPFNGAYRKEYYSYRSKLRRKCKQEEKLYKNKICSDLSNNIKSDPKSFWDLLNKLKRASENNTTEKLDEQTFYNFFKNLNSCEAQPKDNKFHKTILKKLDELINALKNNNINMSYNQPITSDEIIKASKTLKNGKSKLKLPCKLFNIIHSMYDDTTCRIKFQNGLSEEFISNRGVKQGDVLSPLLFNLYINNLVKSLQDANTDPIVIGDTTINSLLFADDIVLLSNSEKGLQTALNVLSDFCKCWKLEVNINKSKVIIFNSNGKTHNNFFKYNNEFLETVKSYCYLGMTLQHTGNLNLCSSLLVEKGRKALFKIKKTIGLNNQCKLLEKLFDSLVVPIALYEWTERIRRYFIVGSVILEIVTPVFRQRLEKDYKSKGLGSLQDFINSKPVIHILFHLRHKNTQCCVDSANCVNHGPLPLNYNQWDLLYTEKPTPGFHHCFCKYSAKAITLDDLDITLASLILMNCCNLSPNEFSLISDLRQFKNNYLSHNTKGAITQAEYTTLFGDLTTYVLQLDPSKQDDFIRIQNRSLDDSLCNKYVVCLLDIHQKLEEIDTRIQNIGAATTADIHSTSSEILSTMNINNAELESKIMAKLEEVLQQLIINQTSKRVDQPNKPYKLGQSIFTLHYQARLSSVFDDRIGVSDIVMMDDGRLVMCLLFQDRLLICNTDGSQVDSIDVQGKPWRVTAVNNSTVAVTLYYSGCIEMYDINNKLKLKSISLPGMWWWSGITTINNKLVVGGDKRLLIIDHQTGEVVQTIQTDCDPWRLHGSGDRIFYSDNYTTNNLYWYSYTDDRHHT</sequence>
<dbReference type="InterPro" id="IPR036691">
    <property type="entry name" value="Endo/exonu/phosph_ase_sf"/>
</dbReference>
<dbReference type="Gene3D" id="3.60.10.10">
    <property type="entry name" value="Endonuclease/exonuclease/phosphatase"/>
    <property type="match status" value="1"/>
</dbReference>
<dbReference type="PANTHER" id="PTHR47027:SF20">
    <property type="entry name" value="REVERSE TRANSCRIPTASE-LIKE PROTEIN WITH RNA-DIRECTED DNA POLYMERASE DOMAIN"/>
    <property type="match status" value="1"/>
</dbReference>
<dbReference type="SUPFAM" id="SSF75011">
    <property type="entry name" value="3-carboxy-cis,cis-mucoante lactonizing enzyme"/>
    <property type="match status" value="1"/>
</dbReference>
<reference evidence="2" key="1">
    <citation type="submission" date="2021-03" db="EMBL/GenBank/DDBJ databases">
        <authorList>
            <person name="Bekaert M."/>
        </authorList>
    </citation>
    <scope>NUCLEOTIDE SEQUENCE</scope>
</reference>
<organism evidence="2 3">
    <name type="scientific">Mytilus edulis</name>
    <name type="common">Blue mussel</name>
    <dbReference type="NCBI Taxonomy" id="6550"/>
    <lineage>
        <taxon>Eukaryota</taxon>
        <taxon>Metazoa</taxon>
        <taxon>Spiralia</taxon>
        <taxon>Lophotrochozoa</taxon>
        <taxon>Mollusca</taxon>
        <taxon>Bivalvia</taxon>
        <taxon>Autobranchia</taxon>
        <taxon>Pteriomorphia</taxon>
        <taxon>Mytilida</taxon>
        <taxon>Mytiloidea</taxon>
        <taxon>Mytilidae</taxon>
        <taxon>Mytilinae</taxon>
        <taxon>Mytilus</taxon>
    </lineage>
</organism>
<dbReference type="Proteomes" id="UP000683360">
    <property type="component" value="Unassembled WGS sequence"/>
</dbReference>
<gene>
    <name evidence="2" type="ORF">MEDL_33402</name>
</gene>
<dbReference type="AlphaFoldDB" id="A0A8S3SMN5"/>
<dbReference type="OrthoDB" id="6145657at2759"/>
<dbReference type="CDD" id="cd01650">
    <property type="entry name" value="RT_nLTR_like"/>
    <property type="match status" value="1"/>
</dbReference>
<feature type="domain" description="Reverse transcriptase" evidence="1">
    <location>
        <begin position="395"/>
        <end position="660"/>
    </location>
</feature>
<protein>
    <recommendedName>
        <fullName evidence="1">Reverse transcriptase domain-containing protein</fullName>
    </recommendedName>
</protein>
<dbReference type="InterPro" id="IPR043502">
    <property type="entry name" value="DNA/RNA_pol_sf"/>
</dbReference>
<keyword evidence="3" id="KW-1185">Reference proteome</keyword>